<evidence type="ECO:0000313" key="7">
    <source>
        <dbReference type="Proteomes" id="UP000275199"/>
    </source>
</evidence>
<dbReference type="InterPro" id="IPR051169">
    <property type="entry name" value="NADH-Q_oxidoreductase"/>
</dbReference>
<keyword evidence="7" id="KW-1185">Reference proteome</keyword>
<evidence type="ECO:0000256" key="3">
    <source>
        <dbReference type="ARBA" id="ARBA00022827"/>
    </source>
</evidence>
<evidence type="ECO:0000259" key="5">
    <source>
        <dbReference type="Pfam" id="PF07992"/>
    </source>
</evidence>
<gene>
    <name evidence="6" type="ORF">EF096_02195</name>
</gene>
<evidence type="ECO:0000313" key="6">
    <source>
        <dbReference type="EMBL" id="ROZ88522.1"/>
    </source>
</evidence>
<dbReference type="InterPro" id="IPR036188">
    <property type="entry name" value="FAD/NAD-bd_sf"/>
</dbReference>
<dbReference type="PANTHER" id="PTHR42913">
    <property type="entry name" value="APOPTOSIS-INDUCING FACTOR 1"/>
    <property type="match status" value="1"/>
</dbReference>
<dbReference type="SUPFAM" id="SSF51905">
    <property type="entry name" value="FAD/NAD(P)-binding domain"/>
    <property type="match status" value="2"/>
</dbReference>
<protein>
    <submittedName>
        <fullName evidence="6">Pyridine nucleotide-disulfide oxidoreductase</fullName>
    </submittedName>
</protein>
<dbReference type="EMBL" id="RKKU01000001">
    <property type="protein sequence ID" value="ROZ88522.1"/>
    <property type="molecule type" value="Genomic_DNA"/>
</dbReference>
<dbReference type="Gene3D" id="3.50.50.100">
    <property type="match status" value="1"/>
</dbReference>
<comment type="caution">
    <text evidence="6">The sequence shown here is derived from an EMBL/GenBank/DDBJ whole genome shotgun (WGS) entry which is preliminary data.</text>
</comment>
<accession>A0ABX9XN81</accession>
<dbReference type="RefSeq" id="WP_123887958.1">
    <property type="nucleotide sequence ID" value="NZ_JBPYCX010000002.1"/>
</dbReference>
<sequence length="365" mass="39122">MQKNTPNAPLVLVGAGHAHLVTLRQWATKGFSAPAGSLLINPDPHAWYSGMMPGLIAGRFQPEQCRIPLASLCAASGLELVCAAVSSITADNSALELADGQRIAFDTLSLNSGAKAPVLFEHDQSLALIGAKPFPHFIRQWQQWLTTPPRQLAIVGAGAAGFELAMALRISLPGTQIDLFSSGTLLASHPPRLARLASNRLRKAQITLHEHSPIDRITSGQLYVKQQPVLQPQAVILATGTAAPDWQQHSGLNCDTEGFIRIDSHLRSLDHDNIFASGDCASLPQTPHSGVYAVRQGSVLADNLIAHLQGSPLGSFQPQSKALALLSCADGRALLSYGPLASEGKLAGRFKDWLDLRFMQQQRLT</sequence>
<feature type="domain" description="FAD/NAD(P)-binding" evidence="5">
    <location>
        <begin position="10"/>
        <end position="297"/>
    </location>
</feature>
<evidence type="ECO:0000256" key="4">
    <source>
        <dbReference type="ARBA" id="ARBA00023002"/>
    </source>
</evidence>
<evidence type="ECO:0000256" key="1">
    <source>
        <dbReference type="ARBA" id="ARBA00001974"/>
    </source>
</evidence>
<evidence type="ECO:0000256" key="2">
    <source>
        <dbReference type="ARBA" id="ARBA00022630"/>
    </source>
</evidence>
<dbReference type="Pfam" id="PF07992">
    <property type="entry name" value="Pyr_redox_2"/>
    <property type="match status" value="1"/>
</dbReference>
<dbReference type="PANTHER" id="PTHR42913:SF9">
    <property type="entry name" value="SLR1591 PROTEIN"/>
    <property type="match status" value="1"/>
</dbReference>
<keyword evidence="2" id="KW-0285">Flavoprotein</keyword>
<reference evidence="6 7" key="1">
    <citation type="submission" date="2018-11" db="EMBL/GenBank/DDBJ databases">
        <authorList>
            <person name="Jang G.I."/>
            <person name="Hwang C.Y."/>
        </authorList>
    </citation>
    <scope>NUCLEOTIDE SEQUENCE [LARGE SCALE GENOMIC DNA]</scope>
    <source>
        <strain evidence="6 7">SSM26</strain>
    </source>
</reference>
<organism evidence="6 7">
    <name type="scientific">Pseudomonas neustonica</name>
    <dbReference type="NCBI Taxonomy" id="2487346"/>
    <lineage>
        <taxon>Bacteria</taxon>
        <taxon>Pseudomonadati</taxon>
        <taxon>Pseudomonadota</taxon>
        <taxon>Gammaproteobacteria</taxon>
        <taxon>Pseudomonadales</taxon>
        <taxon>Pseudomonadaceae</taxon>
        <taxon>Pseudomonas</taxon>
    </lineage>
</organism>
<dbReference type="InterPro" id="IPR023753">
    <property type="entry name" value="FAD/NAD-binding_dom"/>
</dbReference>
<keyword evidence="4" id="KW-0560">Oxidoreductase</keyword>
<dbReference type="Proteomes" id="UP000275199">
    <property type="component" value="Unassembled WGS sequence"/>
</dbReference>
<keyword evidence="3" id="KW-0274">FAD</keyword>
<name>A0ABX9XN81_9PSED</name>
<proteinExistence type="predicted"/>
<comment type="cofactor">
    <cofactor evidence="1">
        <name>FAD</name>
        <dbReference type="ChEBI" id="CHEBI:57692"/>
    </cofactor>
</comment>